<evidence type="ECO:0000313" key="3">
    <source>
        <dbReference type="Proteomes" id="UP001501231"/>
    </source>
</evidence>
<dbReference type="EMBL" id="BAAARW010000001">
    <property type="protein sequence ID" value="GAA2397593.1"/>
    <property type="molecule type" value="Genomic_DNA"/>
</dbReference>
<feature type="compositionally biased region" description="Basic and acidic residues" evidence="1">
    <location>
        <begin position="131"/>
        <end position="140"/>
    </location>
</feature>
<comment type="caution">
    <text evidence="2">The sequence shown here is derived from an EMBL/GenBank/DDBJ whole genome shotgun (WGS) entry which is preliminary data.</text>
</comment>
<sequence length="268" mass="28145">MAIKLPERARLVKEVDRDRQTGMVRPAARTARAAGRVGAHITAWTEQNAVDLNPFGPVPAATSGGAASAPSTGEGPQVERLRAVLHAAIDAMPLHELMRLRIPVGYLPPGLKASGPRHGSVRVGRLSHSVDPGDRTDTLRLSRRTTTRASPGSSSPCCRRAGSSFPRTPTASCRCPGGADRAGPLAARVGGDFYHWILENHGLHVAMFGTGGVSDPHIKVDDNKHGLVRTGRIHFTIDPDPGGLAQVGGELFWDCSPPAPGGVGRAAT</sequence>
<feature type="compositionally biased region" description="Low complexity" evidence="1">
    <location>
        <begin position="58"/>
        <end position="76"/>
    </location>
</feature>
<keyword evidence="3" id="KW-1185">Reference proteome</keyword>
<name>A0ABP5VA25_9ACTN</name>
<accession>A0ABP5VA25</accession>
<protein>
    <submittedName>
        <fullName evidence="2">Uncharacterized protein</fullName>
    </submittedName>
</protein>
<proteinExistence type="predicted"/>
<dbReference type="Proteomes" id="UP001501231">
    <property type="component" value="Unassembled WGS sequence"/>
</dbReference>
<feature type="region of interest" description="Disordered" evidence="1">
    <location>
        <begin position="113"/>
        <end position="163"/>
    </location>
</feature>
<evidence type="ECO:0000313" key="2">
    <source>
        <dbReference type="EMBL" id="GAA2397593.1"/>
    </source>
</evidence>
<organism evidence="2 3">
    <name type="scientific">Actinomadura vinacea</name>
    <dbReference type="NCBI Taxonomy" id="115336"/>
    <lineage>
        <taxon>Bacteria</taxon>
        <taxon>Bacillati</taxon>
        <taxon>Actinomycetota</taxon>
        <taxon>Actinomycetes</taxon>
        <taxon>Streptosporangiales</taxon>
        <taxon>Thermomonosporaceae</taxon>
        <taxon>Actinomadura</taxon>
    </lineage>
</organism>
<gene>
    <name evidence="2" type="ORF">GCM10010191_00300</name>
</gene>
<feature type="region of interest" description="Disordered" evidence="1">
    <location>
        <begin position="55"/>
        <end position="76"/>
    </location>
</feature>
<evidence type="ECO:0000256" key="1">
    <source>
        <dbReference type="SAM" id="MobiDB-lite"/>
    </source>
</evidence>
<reference evidence="3" key="1">
    <citation type="journal article" date="2019" name="Int. J. Syst. Evol. Microbiol.">
        <title>The Global Catalogue of Microorganisms (GCM) 10K type strain sequencing project: providing services to taxonomists for standard genome sequencing and annotation.</title>
        <authorList>
            <consortium name="The Broad Institute Genomics Platform"/>
            <consortium name="The Broad Institute Genome Sequencing Center for Infectious Disease"/>
            <person name="Wu L."/>
            <person name="Ma J."/>
        </authorList>
    </citation>
    <scope>NUCLEOTIDE SEQUENCE [LARGE SCALE GENOMIC DNA]</scope>
    <source>
        <strain evidence="3">JCM 3325</strain>
    </source>
</reference>